<evidence type="ECO:0000313" key="2">
    <source>
        <dbReference type="Proteomes" id="UP000000724"/>
    </source>
</evidence>
<organism evidence="1 2">
    <name type="scientific">Penicillium rubens (strain ATCC 28089 / DSM 1075 / NRRL 1951 / Wisconsin 54-1255)</name>
    <name type="common">Penicillium chrysogenum</name>
    <dbReference type="NCBI Taxonomy" id="500485"/>
    <lineage>
        <taxon>Eukaryota</taxon>
        <taxon>Fungi</taxon>
        <taxon>Dikarya</taxon>
        <taxon>Ascomycota</taxon>
        <taxon>Pezizomycotina</taxon>
        <taxon>Eurotiomycetes</taxon>
        <taxon>Eurotiomycetidae</taxon>
        <taxon>Eurotiales</taxon>
        <taxon>Aspergillaceae</taxon>
        <taxon>Penicillium</taxon>
        <taxon>Penicillium chrysogenum species complex</taxon>
    </lineage>
</organism>
<accession>B6HP01</accession>
<name>B6HP01_PENRW</name>
<dbReference type="VEuPathDB" id="FungiDB:PCH_Pc22g01160"/>
<gene>
    <name evidence="1" type="ORF">Pc22g01160</name>
    <name evidence="1" type="ORF">PCH_Pc22g01160</name>
</gene>
<sequence length="137" mass="15445">MRKPPDSIAQFCSPRGLCFIASYPLTTSRNAKRNRPDTSRLALFSESESHDDAVAGTELMSEIKEKMGDLWPDKGFIEYEAIRLRGGYLGGKLDASVEVYAFSAVIVRNTAQQKHHCPHRSNIWCQLVSTKYIYTLS</sequence>
<protein>
    <submittedName>
        <fullName evidence="1">Pc22g01160 protein</fullName>
    </submittedName>
</protein>
<dbReference type="AlphaFoldDB" id="B6HP01"/>
<evidence type="ECO:0000313" key="1">
    <source>
        <dbReference type="EMBL" id="CAP97404.1"/>
    </source>
</evidence>
<dbReference type="BioCyc" id="PCHR:PC22G01160-MONOMER"/>
<reference evidence="1 2" key="1">
    <citation type="journal article" date="2008" name="Nat. Biotechnol.">
        <title>Genome sequencing and analysis of the filamentous fungus Penicillium chrysogenum.</title>
        <authorList>
            <person name="van den Berg M.A."/>
            <person name="Albang R."/>
            <person name="Albermann K."/>
            <person name="Badger J.H."/>
            <person name="Daran J.-M."/>
            <person name="Driessen A.J.M."/>
            <person name="Garcia-Estrada C."/>
            <person name="Fedorova N.D."/>
            <person name="Harris D.M."/>
            <person name="Heijne W.H.M."/>
            <person name="Joardar V.S."/>
            <person name="Kiel J.A.K.W."/>
            <person name="Kovalchuk A."/>
            <person name="Martin J.F."/>
            <person name="Nierman W.C."/>
            <person name="Nijland J.G."/>
            <person name="Pronk J.T."/>
            <person name="Roubos J.A."/>
            <person name="van der Klei I.J."/>
            <person name="van Peij N.N.M.E."/>
            <person name="Veenhuis M."/>
            <person name="von Doehren H."/>
            <person name="Wagner C."/>
            <person name="Wortman J.R."/>
            <person name="Bovenberg R.A.L."/>
        </authorList>
    </citation>
    <scope>NUCLEOTIDE SEQUENCE [LARGE SCALE GENOMIC DNA]</scope>
    <source>
        <strain evidence="2">ATCC 28089 / DSM 1075 / NRRL 1951 / Wisconsin 54-1255</strain>
    </source>
</reference>
<proteinExistence type="predicted"/>
<dbReference type="HOGENOM" id="CLU_1865804_0_0_1"/>
<dbReference type="EMBL" id="AM920437">
    <property type="protein sequence ID" value="CAP97404.1"/>
    <property type="molecule type" value="Genomic_DNA"/>
</dbReference>
<dbReference type="Proteomes" id="UP000000724">
    <property type="component" value="Contig Pc00c22"/>
</dbReference>
<keyword evidence="2" id="KW-1185">Reference proteome</keyword>